<dbReference type="CDD" id="cd18586">
    <property type="entry name" value="ABC_6TM_PrtD_like"/>
    <property type="match status" value="1"/>
</dbReference>
<feature type="transmembrane region" description="Helical" evidence="9">
    <location>
        <begin position="166"/>
        <end position="184"/>
    </location>
</feature>
<gene>
    <name evidence="12" type="ORF">C7457_1441</name>
</gene>
<dbReference type="PROSITE" id="PS00211">
    <property type="entry name" value="ABC_TRANSPORTER_1"/>
    <property type="match status" value="1"/>
</dbReference>
<evidence type="ECO:0000259" key="10">
    <source>
        <dbReference type="PROSITE" id="PS50893"/>
    </source>
</evidence>
<evidence type="ECO:0000256" key="7">
    <source>
        <dbReference type="ARBA" id="ARBA00022989"/>
    </source>
</evidence>
<dbReference type="InterPro" id="IPR039421">
    <property type="entry name" value="Type_1_exporter"/>
</dbReference>
<dbReference type="InterPro" id="IPR003593">
    <property type="entry name" value="AAA+_ATPase"/>
</dbReference>
<dbReference type="Proteomes" id="UP000280881">
    <property type="component" value="Unassembled WGS sequence"/>
</dbReference>
<dbReference type="InterPro" id="IPR027417">
    <property type="entry name" value="P-loop_NTPase"/>
</dbReference>
<keyword evidence="3" id="KW-1003">Cell membrane</keyword>
<evidence type="ECO:0000256" key="5">
    <source>
        <dbReference type="ARBA" id="ARBA00022741"/>
    </source>
</evidence>
<dbReference type="GO" id="GO:0034040">
    <property type="term" value="F:ATPase-coupled lipid transmembrane transporter activity"/>
    <property type="evidence" value="ECO:0007669"/>
    <property type="project" value="TreeGrafter"/>
</dbReference>
<sequence>MKIIRLKGNNKEEQVNILREFLKLSRRSFIFTAFLSLFINVLMLLPAIYMLAVYDIVVPSRSVESLIFITAIIVFLYGIWGILQLIRSRILVRVNSKLDSFYDKKIINATLDFALKHPTKATAQPINDFNQIKQFLTGPTILAFFDIPWVPVYLAVMFVFHPYYGYWALGVMAVVSFITLLNELTTKESLKRVNDLQIRSNRFMNHVLQNVEVVESMGMRGRIYRKWREIHDRHLKALQEANDKAGTWSNLTRTLRIMFQSLIYGLGGYLAINLQITGGMIVAGAILLGRVLAPVDMLVNTWRNFSSARLAYKRLNQLLSEFEEKKEVMKLPEPKGEITLAHVVVIPPDSKEPVLTNVTFRINPGELVAVIGPSGAGKSSLVRTILGIWPPVSGEVLIDGADIKQWDREYLGKFVGYLPQDIELFEGTVAENIARFEKVDPDKVLEASILAGAHEMILKLPEGYNTYIGPGGITLSGGQRQRIGLARALYGNPRIVVLDEPNSNLDDAGERALMNALWELKKRKVTTIVVSHKVNILDIADKIAFLKDGKLAAYGDARKILEMLRAPKGNIN</sequence>
<evidence type="ECO:0000256" key="4">
    <source>
        <dbReference type="ARBA" id="ARBA00022692"/>
    </source>
</evidence>
<dbReference type="GO" id="GO:0140359">
    <property type="term" value="F:ABC-type transporter activity"/>
    <property type="evidence" value="ECO:0007669"/>
    <property type="project" value="InterPro"/>
</dbReference>
<keyword evidence="7 9" id="KW-1133">Transmembrane helix</keyword>
<evidence type="ECO:0000313" key="13">
    <source>
        <dbReference type="Proteomes" id="UP000280881"/>
    </source>
</evidence>
<dbReference type="InterPro" id="IPR036640">
    <property type="entry name" value="ABC1_TM_sf"/>
</dbReference>
<keyword evidence="4 9" id="KW-0812">Transmembrane</keyword>
<dbReference type="InterPro" id="IPR003439">
    <property type="entry name" value="ABC_transporter-like_ATP-bd"/>
</dbReference>
<protein>
    <submittedName>
        <fullName evidence="12">ATP-binding cassette subfamily C protein EexD</fullName>
    </submittedName>
</protein>
<comment type="caution">
    <text evidence="12">The sequence shown here is derived from an EMBL/GenBank/DDBJ whole genome shotgun (WGS) entry which is preliminary data.</text>
</comment>
<dbReference type="CDD" id="cd03246">
    <property type="entry name" value="ABCC_Protease_Secretion"/>
    <property type="match status" value="1"/>
</dbReference>
<dbReference type="GO" id="GO:0030253">
    <property type="term" value="P:protein secretion by the type I secretion system"/>
    <property type="evidence" value="ECO:0007669"/>
    <property type="project" value="InterPro"/>
</dbReference>
<comment type="subcellular location">
    <subcellularLocation>
        <location evidence="1">Cell membrane</location>
        <topology evidence="1">Multi-pass membrane protein</topology>
    </subcellularLocation>
</comment>
<dbReference type="InterPro" id="IPR011527">
    <property type="entry name" value="ABC1_TM_dom"/>
</dbReference>
<evidence type="ECO:0000313" key="12">
    <source>
        <dbReference type="EMBL" id="RKQ60618.1"/>
    </source>
</evidence>
<feature type="domain" description="ABC transmembrane type-1" evidence="11">
    <location>
        <begin position="30"/>
        <end position="307"/>
    </location>
</feature>
<organism evidence="12 13">
    <name type="scientific">Thermovibrio guaymasensis</name>
    <dbReference type="NCBI Taxonomy" id="240167"/>
    <lineage>
        <taxon>Bacteria</taxon>
        <taxon>Pseudomonadati</taxon>
        <taxon>Aquificota</taxon>
        <taxon>Aquificia</taxon>
        <taxon>Desulfurobacteriales</taxon>
        <taxon>Desulfurobacteriaceae</taxon>
        <taxon>Thermovibrio</taxon>
    </lineage>
</organism>
<dbReference type="PANTHER" id="PTHR24221">
    <property type="entry name" value="ATP-BINDING CASSETTE SUB-FAMILY B"/>
    <property type="match status" value="1"/>
</dbReference>
<dbReference type="AlphaFoldDB" id="A0A420W628"/>
<evidence type="ECO:0000256" key="9">
    <source>
        <dbReference type="SAM" id="Phobius"/>
    </source>
</evidence>
<dbReference type="InterPro" id="IPR017871">
    <property type="entry name" value="ABC_transporter-like_CS"/>
</dbReference>
<reference evidence="12 13" key="1">
    <citation type="submission" date="2018-10" db="EMBL/GenBank/DDBJ databases">
        <title>Genomic Encyclopedia of Type Strains, Phase IV (KMG-IV): sequencing the most valuable type-strain genomes for metagenomic binning, comparative biology and taxonomic classification.</title>
        <authorList>
            <person name="Goeker M."/>
        </authorList>
    </citation>
    <scope>NUCLEOTIDE SEQUENCE [LARGE SCALE GENOMIC DNA]</scope>
    <source>
        <strain evidence="12 13">DSM 15521</strain>
    </source>
</reference>
<proteinExistence type="predicted"/>
<dbReference type="Gene3D" id="3.40.50.300">
    <property type="entry name" value="P-loop containing nucleotide triphosphate hydrolases"/>
    <property type="match status" value="1"/>
</dbReference>
<dbReference type="SMART" id="SM00382">
    <property type="entry name" value="AAA"/>
    <property type="match status" value="1"/>
</dbReference>
<dbReference type="GO" id="GO:0005886">
    <property type="term" value="C:plasma membrane"/>
    <property type="evidence" value="ECO:0007669"/>
    <property type="project" value="UniProtKB-SubCell"/>
</dbReference>
<name>A0A420W628_9BACT</name>
<dbReference type="Pfam" id="PF00664">
    <property type="entry name" value="ABC_membrane"/>
    <property type="match status" value="1"/>
</dbReference>
<keyword evidence="5" id="KW-0547">Nucleotide-binding</keyword>
<dbReference type="InterPro" id="IPR047957">
    <property type="entry name" value="ABC_AprD-like_6TM"/>
</dbReference>
<feature type="transmembrane region" description="Helical" evidence="9">
    <location>
        <begin position="66"/>
        <end position="86"/>
    </location>
</feature>
<accession>A0A420W628</accession>
<dbReference type="SUPFAM" id="SSF52540">
    <property type="entry name" value="P-loop containing nucleoside triphosphate hydrolases"/>
    <property type="match status" value="1"/>
</dbReference>
<dbReference type="Gene3D" id="1.20.1560.10">
    <property type="entry name" value="ABC transporter type 1, transmembrane domain"/>
    <property type="match status" value="1"/>
</dbReference>
<feature type="transmembrane region" description="Helical" evidence="9">
    <location>
        <begin position="141"/>
        <end position="160"/>
    </location>
</feature>
<feature type="transmembrane region" description="Helical" evidence="9">
    <location>
        <begin position="262"/>
        <end position="288"/>
    </location>
</feature>
<dbReference type="PROSITE" id="PS50929">
    <property type="entry name" value="ABC_TM1F"/>
    <property type="match status" value="1"/>
</dbReference>
<feature type="transmembrane region" description="Helical" evidence="9">
    <location>
        <begin position="29"/>
        <end position="54"/>
    </location>
</feature>
<dbReference type="EMBL" id="RBIE01000003">
    <property type="protein sequence ID" value="RKQ60618.1"/>
    <property type="molecule type" value="Genomic_DNA"/>
</dbReference>
<keyword evidence="6 12" id="KW-0067">ATP-binding</keyword>
<evidence type="ECO:0000256" key="3">
    <source>
        <dbReference type="ARBA" id="ARBA00022475"/>
    </source>
</evidence>
<dbReference type="NCBIfam" id="TIGR01842">
    <property type="entry name" value="type_I_sec_PrtD"/>
    <property type="match status" value="1"/>
</dbReference>
<evidence type="ECO:0000256" key="1">
    <source>
        <dbReference type="ARBA" id="ARBA00004651"/>
    </source>
</evidence>
<dbReference type="InterPro" id="IPR010128">
    <property type="entry name" value="ATPase_T1SS_PrtD-like"/>
</dbReference>
<evidence type="ECO:0000256" key="2">
    <source>
        <dbReference type="ARBA" id="ARBA00022448"/>
    </source>
</evidence>
<dbReference type="RefSeq" id="WP_121171526.1">
    <property type="nucleotide sequence ID" value="NZ_RBIE01000003.1"/>
</dbReference>
<keyword evidence="2" id="KW-0813">Transport</keyword>
<evidence type="ECO:0000259" key="11">
    <source>
        <dbReference type="PROSITE" id="PS50929"/>
    </source>
</evidence>
<evidence type="ECO:0000256" key="8">
    <source>
        <dbReference type="ARBA" id="ARBA00023136"/>
    </source>
</evidence>
<keyword evidence="8 9" id="KW-0472">Membrane</keyword>
<keyword evidence="13" id="KW-1185">Reference proteome</keyword>
<dbReference type="OrthoDB" id="9762778at2"/>
<dbReference type="SUPFAM" id="SSF90123">
    <property type="entry name" value="ABC transporter transmembrane region"/>
    <property type="match status" value="1"/>
</dbReference>
<dbReference type="PROSITE" id="PS50893">
    <property type="entry name" value="ABC_TRANSPORTER_2"/>
    <property type="match status" value="1"/>
</dbReference>
<dbReference type="GO" id="GO:0005524">
    <property type="term" value="F:ATP binding"/>
    <property type="evidence" value="ECO:0007669"/>
    <property type="project" value="UniProtKB-KW"/>
</dbReference>
<dbReference type="FunFam" id="3.40.50.300:FF:001444">
    <property type="entry name" value="ABC transporter ATP-binding protein"/>
    <property type="match status" value="1"/>
</dbReference>
<dbReference type="PANTHER" id="PTHR24221:SF248">
    <property type="entry name" value="ABC TRANSPORTER TRANSMEMBRANE REGION"/>
    <property type="match status" value="1"/>
</dbReference>
<dbReference type="GO" id="GO:0016887">
    <property type="term" value="F:ATP hydrolysis activity"/>
    <property type="evidence" value="ECO:0007669"/>
    <property type="project" value="InterPro"/>
</dbReference>
<dbReference type="Pfam" id="PF00005">
    <property type="entry name" value="ABC_tran"/>
    <property type="match status" value="1"/>
</dbReference>
<evidence type="ECO:0000256" key="6">
    <source>
        <dbReference type="ARBA" id="ARBA00022840"/>
    </source>
</evidence>
<feature type="domain" description="ABC transporter" evidence="10">
    <location>
        <begin position="338"/>
        <end position="571"/>
    </location>
</feature>
<dbReference type="GO" id="GO:0030256">
    <property type="term" value="C:type I protein secretion system complex"/>
    <property type="evidence" value="ECO:0007669"/>
    <property type="project" value="InterPro"/>
</dbReference>